<dbReference type="InterPro" id="IPR015943">
    <property type="entry name" value="WD40/YVTN_repeat-like_dom_sf"/>
</dbReference>
<dbReference type="GO" id="GO:0007411">
    <property type="term" value="P:axon guidance"/>
    <property type="evidence" value="ECO:0007669"/>
    <property type="project" value="TreeGrafter"/>
</dbReference>
<proteinExistence type="predicted"/>
<dbReference type="GO" id="GO:0009897">
    <property type="term" value="C:external side of plasma membrane"/>
    <property type="evidence" value="ECO:0007669"/>
    <property type="project" value="TreeGrafter"/>
</dbReference>
<dbReference type="GO" id="GO:0071526">
    <property type="term" value="P:semaphorin-plexin signaling pathway"/>
    <property type="evidence" value="ECO:0007669"/>
    <property type="project" value="TreeGrafter"/>
</dbReference>
<evidence type="ECO:0000256" key="2">
    <source>
        <dbReference type="PROSITE-ProRule" id="PRU00352"/>
    </source>
</evidence>
<dbReference type="GO" id="GO:0007229">
    <property type="term" value="P:integrin-mediated signaling pathway"/>
    <property type="evidence" value="ECO:0007669"/>
    <property type="project" value="TreeGrafter"/>
</dbReference>
<evidence type="ECO:0000313" key="5">
    <source>
        <dbReference type="Proteomes" id="UP000242450"/>
    </source>
</evidence>
<feature type="domain" description="Sema" evidence="3">
    <location>
        <begin position="1"/>
        <end position="81"/>
    </location>
</feature>
<dbReference type="GO" id="GO:0030335">
    <property type="term" value="P:positive regulation of cell migration"/>
    <property type="evidence" value="ECO:0007669"/>
    <property type="project" value="TreeGrafter"/>
</dbReference>
<dbReference type="EMBL" id="MKHE01000013">
    <property type="protein sequence ID" value="OWK08988.1"/>
    <property type="molecule type" value="Genomic_DNA"/>
</dbReference>
<comment type="caution">
    <text evidence="2">Lacks conserved residue(s) required for the propagation of feature annotation.</text>
</comment>
<dbReference type="PANTHER" id="PTHR11036:SF80">
    <property type="entry name" value="SEMAPHORIN-7A"/>
    <property type="match status" value="1"/>
</dbReference>
<gene>
    <name evidence="4" type="ORF">Celaphus_00015374</name>
</gene>
<accession>A0A212CSK1</accession>
<reference evidence="4 5" key="1">
    <citation type="journal article" date="2018" name="Mol. Genet. Genomics">
        <title>The red deer Cervus elaphus genome CerEla1.0: sequencing, annotating, genes, and chromosomes.</title>
        <authorList>
            <person name="Bana N.A."/>
            <person name="Nyiri A."/>
            <person name="Nagy J."/>
            <person name="Frank K."/>
            <person name="Nagy T."/>
            <person name="Steger V."/>
            <person name="Schiller M."/>
            <person name="Lakatos P."/>
            <person name="Sugar L."/>
            <person name="Horn P."/>
            <person name="Barta E."/>
            <person name="Orosz L."/>
        </authorList>
    </citation>
    <scope>NUCLEOTIDE SEQUENCE [LARGE SCALE GENOMIC DNA]</scope>
    <source>
        <strain evidence="4">Hungarian</strain>
    </source>
</reference>
<dbReference type="GO" id="GO:0030215">
    <property type="term" value="F:semaphorin receptor binding"/>
    <property type="evidence" value="ECO:0007669"/>
    <property type="project" value="InterPro"/>
</dbReference>
<dbReference type="PANTHER" id="PTHR11036">
    <property type="entry name" value="SEMAPHORIN"/>
    <property type="match status" value="1"/>
</dbReference>
<dbReference type="Gene3D" id="2.130.10.10">
    <property type="entry name" value="YVTN repeat-like/Quinoprotein amine dehydrogenase"/>
    <property type="match status" value="1"/>
</dbReference>
<dbReference type="GO" id="GO:0050727">
    <property type="term" value="P:regulation of inflammatory response"/>
    <property type="evidence" value="ECO:0007669"/>
    <property type="project" value="TreeGrafter"/>
</dbReference>
<dbReference type="InterPro" id="IPR027231">
    <property type="entry name" value="Semaphorin"/>
</dbReference>
<comment type="caution">
    <text evidence="4">The sequence shown here is derived from an EMBL/GenBank/DDBJ whole genome shotgun (WGS) entry which is preliminary data.</text>
</comment>
<keyword evidence="1" id="KW-0325">Glycoprotein</keyword>
<dbReference type="AlphaFoldDB" id="A0A212CSK1"/>
<dbReference type="InterPro" id="IPR001627">
    <property type="entry name" value="Semap_dom"/>
</dbReference>
<protein>
    <submittedName>
        <fullName evidence="4">SEMA7A</fullName>
    </submittedName>
</protein>
<dbReference type="GO" id="GO:0001755">
    <property type="term" value="P:neural crest cell migration"/>
    <property type="evidence" value="ECO:0007669"/>
    <property type="project" value="TreeGrafter"/>
</dbReference>
<evidence type="ECO:0000313" key="4">
    <source>
        <dbReference type="EMBL" id="OWK08988.1"/>
    </source>
</evidence>
<dbReference type="GO" id="GO:0005178">
    <property type="term" value="F:integrin binding"/>
    <property type="evidence" value="ECO:0007669"/>
    <property type="project" value="TreeGrafter"/>
</dbReference>
<keyword evidence="5" id="KW-1185">Reference proteome</keyword>
<evidence type="ECO:0000259" key="3">
    <source>
        <dbReference type="PROSITE" id="PS51004"/>
    </source>
</evidence>
<dbReference type="GO" id="GO:0045499">
    <property type="term" value="F:chemorepellent activity"/>
    <property type="evidence" value="ECO:0007669"/>
    <property type="project" value="TreeGrafter"/>
</dbReference>
<organism evidence="4 5">
    <name type="scientific">Cervus elaphus hippelaphus</name>
    <name type="common">European red deer</name>
    <dbReference type="NCBI Taxonomy" id="46360"/>
    <lineage>
        <taxon>Eukaryota</taxon>
        <taxon>Metazoa</taxon>
        <taxon>Chordata</taxon>
        <taxon>Craniata</taxon>
        <taxon>Vertebrata</taxon>
        <taxon>Euteleostomi</taxon>
        <taxon>Mammalia</taxon>
        <taxon>Eutheria</taxon>
        <taxon>Laurasiatheria</taxon>
        <taxon>Artiodactyla</taxon>
        <taxon>Ruminantia</taxon>
        <taxon>Pecora</taxon>
        <taxon>Cervidae</taxon>
        <taxon>Cervinae</taxon>
        <taxon>Cervus</taxon>
    </lineage>
</organism>
<evidence type="ECO:0000256" key="1">
    <source>
        <dbReference type="ARBA" id="ARBA00023180"/>
    </source>
</evidence>
<dbReference type="Proteomes" id="UP000242450">
    <property type="component" value="Chromosome 13"/>
</dbReference>
<dbReference type="OrthoDB" id="9945363at2759"/>
<sequence>MTSQLLGRACTLATSLWLGGDQGGESSLSVSKWNTFLKAMLVCSDAATNKNFNRLQDVFLLPDPNGRWKDTRVYGVFSNPW</sequence>
<dbReference type="PROSITE" id="PS51004">
    <property type="entry name" value="SEMA"/>
    <property type="match status" value="1"/>
</dbReference>
<name>A0A212CSK1_CEREH</name>
<dbReference type="InterPro" id="IPR036352">
    <property type="entry name" value="Semap_dom_sf"/>
</dbReference>
<dbReference type="SUPFAM" id="SSF101912">
    <property type="entry name" value="Sema domain"/>
    <property type="match status" value="1"/>
</dbReference>